<keyword evidence="2 4" id="KW-0808">Transferase</keyword>
<reference evidence="5 6" key="1">
    <citation type="submission" date="2020-05" db="EMBL/GenBank/DDBJ databases">
        <title>Mucilaginibacter mali sp. nov.</title>
        <authorList>
            <person name="Kim H.S."/>
            <person name="Lee K.C."/>
            <person name="Suh M.K."/>
            <person name="Kim J.-S."/>
            <person name="Han K.-I."/>
            <person name="Eom M.K."/>
            <person name="Shin Y.K."/>
            <person name="Lee J.-S."/>
        </authorList>
    </citation>
    <scope>NUCLEOTIDE SEQUENCE [LARGE SCALE GENOMIC DNA]</scope>
    <source>
        <strain evidence="5 6">G2-14</strain>
    </source>
</reference>
<evidence type="ECO:0000256" key="1">
    <source>
        <dbReference type="ARBA" id="ARBA00022676"/>
    </source>
</evidence>
<dbReference type="RefSeq" id="WP_173413896.1">
    <property type="nucleotide sequence ID" value="NZ_CP054139.1"/>
</dbReference>
<evidence type="ECO:0000256" key="3">
    <source>
        <dbReference type="ARBA" id="ARBA00024356"/>
    </source>
</evidence>
<protein>
    <recommendedName>
        <fullName evidence="4">4-O-beta-D-mannosyl-D-glucose phosphorylase</fullName>
        <shortName evidence="4">MGP</shortName>
        <shortName evidence="4">Mannosylglucose phosphorylase</shortName>
        <ecNumber evidence="4">2.4.1.281</ecNumber>
    </recommendedName>
</protein>
<accession>A0A7D4UL28</accession>
<dbReference type="InterPro" id="IPR023296">
    <property type="entry name" value="Glyco_hydro_beta-prop_sf"/>
</dbReference>
<comment type="catalytic activity">
    <reaction evidence="4">
        <text>beta-D-mannosyl-(1-&gt;4)-D-glucose + phosphate = alpha-D-mannose 1-phosphate + D-glucose</text>
        <dbReference type="Rhea" id="RHEA:32531"/>
        <dbReference type="ChEBI" id="CHEBI:4167"/>
        <dbReference type="ChEBI" id="CHEBI:43474"/>
        <dbReference type="ChEBI" id="CHEBI:58409"/>
        <dbReference type="ChEBI" id="CHEBI:64351"/>
        <dbReference type="EC" id="2.4.1.281"/>
    </reaction>
</comment>
<sequence length="394" mass="44016">MDTNFDERLQKLRAGQASILSRKNEAEDLGNGIFNRYKWPVLTAAHVPLSWRYDLDPQTNPYLMERVGINAAFNAGAIKWSDKYLLVCRVEGSDRKSFFAVAESDNGVDNFKFWEYPVVMPETDNPDTNIYDMRLTVHQDGWIYGLFCTERRDPAAPEGDQSAAVAQCGIARTHDLINWERLADLQTPSPQQRNVVLHPEFVGDKYAFYTRPQDSFIEAGKGGGIGYGLSASIENAVVDIETILDKKVYHTVYEAKNGQGPAPLKTKHGWLHLAHGVRHTAAGLRYVLYMFMTALDDLTKVIYKPAGYLLAPEGEERVGDVSNVVFCNGWITDDDGGVFIYYASSDSRMHVATSTVDKLLDYVMHTPADGLTSASTVKTIIDVIEHNKSVKTFA</sequence>
<dbReference type="GO" id="GO:0016758">
    <property type="term" value="F:hexosyltransferase activity"/>
    <property type="evidence" value="ECO:0007669"/>
    <property type="project" value="UniProtKB-UniRule"/>
</dbReference>
<dbReference type="PANTHER" id="PTHR34106">
    <property type="entry name" value="GLYCOSIDASE"/>
    <property type="match status" value="1"/>
</dbReference>
<keyword evidence="4" id="KW-0961">Cell wall biogenesis/degradation</keyword>
<dbReference type="InterPro" id="IPR028583">
    <property type="entry name" value="Man_Glc_phosphorylase"/>
</dbReference>
<dbReference type="PANTHER" id="PTHR34106:SF1">
    <property type="entry name" value="1,4-BETA-MANNOSYL-N-ACETYLGLUCOSAMINE PHOSPHORYLASE"/>
    <property type="match status" value="1"/>
</dbReference>
<dbReference type="InterPro" id="IPR007184">
    <property type="entry name" value="Mannoside_phosphorylase"/>
</dbReference>
<keyword evidence="5" id="KW-0378">Hydrolase</keyword>
<dbReference type="GO" id="GO:0071555">
    <property type="term" value="P:cell wall organization"/>
    <property type="evidence" value="ECO:0007669"/>
    <property type="project" value="UniProtKB-KW"/>
</dbReference>
<dbReference type="HAMAP" id="MF_00928">
    <property type="entry name" value="Man_Glc_phosphorylase"/>
    <property type="match status" value="1"/>
</dbReference>
<evidence type="ECO:0000313" key="6">
    <source>
        <dbReference type="Proteomes" id="UP000505355"/>
    </source>
</evidence>
<evidence type="ECO:0000256" key="2">
    <source>
        <dbReference type="ARBA" id="ARBA00022679"/>
    </source>
</evidence>
<dbReference type="SUPFAM" id="SSF75005">
    <property type="entry name" value="Arabinanase/levansucrase/invertase"/>
    <property type="match status" value="1"/>
</dbReference>
<dbReference type="GO" id="GO:0005975">
    <property type="term" value="P:carbohydrate metabolic process"/>
    <property type="evidence" value="ECO:0007669"/>
    <property type="project" value="UniProtKB-UniRule"/>
</dbReference>
<dbReference type="EMBL" id="CP054139">
    <property type="protein sequence ID" value="QKJ29201.1"/>
    <property type="molecule type" value="Genomic_DNA"/>
</dbReference>
<keyword evidence="6" id="KW-1185">Reference proteome</keyword>
<dbReference type="AlphaFoldDB" id="A0A7D4UL28"/>
<proteinExistence type="inferred from homology"/>
<keyword evidence="4" id="KW-0119">Carbohydrate metabolism</keyword>
<gene>
    <name evidence="5" type="ORF">HQ865_05350</name>
</gene>
<keyword evidence="5" id="KW-0326">Glycosidase</keyword>
<dbReference type="EC" id="2.4.1.281" evidence="4"/>
<comment type="similarity">
    <text evidence="3 4">Belongs to the glycosyl hydrolase 130 family.</text>
</comment>
<dbReference type="KEGG" id="mmab:HQ865_05350"/>
<dbReference type="PIRSF" id="PIRSF016202">
    <property type="entry name" value="PH1107"/>
    <property type="match status" value="1"/>
</dbReference>
<organism evidence="5 6">
    <name type="scientific">Mucilaginibacter mali</name>
    <dbReference type="NCBI Taxonomy" id="2740462"/>
    <lineage>
        <taxon>Bacteria</taxon>
        <taxon>Pseudomonadati</taxon>
        <taxon>Bacteroidota</taxon>
        <taxon>Sphingobacteriia</taxon>
        <taxon>Sphingobacteriales</taxon>
        <taxon>Sphingobacteriaceae</taxon>
        <taxon>Mucilaginibacter</taxon>
    </lineage>
</organism>
<dbReference type="Gene3D" id="2.115.10.20">
    <property type="entry name" value="Glycosyl hydrolase domain, family 43"/>
    <property type="match status" value="1"/>
</dbReference>
<dbReference type="GO" id="GO:0016798">
    <property type="term" value="F:hydrolase activity, acting on glycosyl bonds"/>
    <property type="evidence" value="ECO:0007669"/>
    <property type="project" value="UniProtKB-KW"/>
</dbReference>
<name>A0A7D4UL28_9SPHI</name>
<dbReference type="Proteomes" id="UP000505355">
    <property type="component" value="Chromosome"/>
</dbReference>
<evidence type="ECO:0000256" key="4">
    <source>
        <dbReference type="HAMAP-Rule" id="MF_00928"/>
    </source>
</evidence>
<dbReference type="Pfam" id="PF04041">
    <property type="entry name" value="Glyco_hydro_130"/>
    <property type="match status" value="1"/>
</dbReference>
<evidence type="ECO:0000313" key="5">
    <source>
        <dbReference type="EMBL" id="QKJ29201.1"/>
    </source>
</evidence>
<comment type="function">
    <text evidence="4">Converts 4-O-beta-D-mannopyranosyl-D-glucopyranose (Man-Glc) to mannose 1-phosphate (Man1P) and glucose.</text>
</comment>
<keyword evidence="1 4" id="KW-0328">Glycosyltransferase</keyword>